<dbReference type="Gene3D" id="1.10.3210.10">
    <property type="entry name" value="Hypothetical protein af1432"/>
    <property type="match status" value="2"/>
</dbReference>
<dbReference type="AlphaFoldDB" id="A0A415E448"/>
<reference evidence="2 3" key="1">
    <citation type="submission" date="2018-08" db="EMBL/GenBank/DDBJ databases">
        <title>A genome reference for cultivated species of the human gut microbiota.</title>
        <authorList>
            <person name="Zou Y."/>
            <person name="Xue W."/>
            <person name="Luo G."/>
        </authorList>
    </citation>
    <scope>NUCLEOTIDE SEQUENCE [LARGE SCALE GENOMIC DNA]</scope>
    <source>
        <strain evidence="2 3">AM07-24</strain>
    </source>
</reference>
<evidence type="ECO:0000313" key="2">
    <source>
        <dbReference type="EMBL" id="RHJ88364.1"/>
    </source>
</evidence>
<dbReference type="Proteomes" id="UP000284841">
    <property type="component" value="Unassembled WGS sequence"/>
</dbReference>
<dbReference type="CDD" id="cd00077">
    <property type="entry name" value="HDc"/>
    <property type="match status" value="1"/>
</dbReference>
<protein>
    <submittedName>
        <fullName evidence="2">HD domain-containing protein</fullName>
    </submittedName>
</protein>
<comment type="caution">
    <text evidence="2">The sequence shown here is derived from an EMBL/GenBank/DDBJ whole genome shotgun (WGS) entry which is preliminary data.</text>
</comment>
<dbReference type="PANTHER" id="PTHR43155">
    <property type="entry name" value="CYCLIC DI-GMP PHOSPHODIESTERASE PA4108-RELATED"/>
    <property type="match status" value="1"/>
</dbReference>
<dbReference type="STRING" id="1776384.GCA_900086585_03970"/>
<dbReference type="Pfam" id="PF13487">
    <property type="entry name" value="HD_5"/>
    <property type="match status" value="1"/>
</dbReference>
<dbReference type="EMBL" id="QRMS01000002">
    <property type="protein sequence ID" value="RHJ88364.1"/>
    <property type="molecule type" value="Genomic_DNA"/>
</dbReference>
<organism evidence="2 3">
    <name type="scientific">Emergencia timonensis</name>
    <dbReference type="NCBI Taxonomy" id="1776384"/>
    <lineage>
        <taxon>Bacteria</taxon>
        <taxon>Bacillati</taxon>
        <taxon>Bacillota</taxon>
        <taxon>Clostridia</taxon>
        <taxon>Peptostreptococcales</taxon>
        <taxon>Anaerovoracaceae</taxon>
        <taxon>Emergencia</taxon>
    </lineage>
</organism>
<feature type="domain" description="HD-GYP" evidence="1">
    <location>
        <begin position="198"/>
        <end position="393"/>
    </location>
</feature>
<evidence type="ECO:0000313" key="3">
    <source>
        <dbReference type="Proteomes" id="UP000284841"/>
    </source>
</evidence>
<dbReference type="InterPro" id="IPR037522">
    <property type="entry name" value="HD_GYP_dom"/>
</dbReference>
<dbReference type="InterPro" id="IPR003607">
    <property type="entry name" value="HD/PDEase_dom"/>
</dbReference>
<dbReference type="SUPFAM" id="SSF109604">
    <property type="entry name" value="HD-domain/PDEase-like"/>
    <property type="match status" value="2"/>
</dbReference>
<dbReference type="PANTHER" id="PTHR43155:SF2">
    <property type="entry name" value="CYCLIC DI-GMP PHOSPHODIESTERASE PA4108"/>
    <property type="match status" value="1"/>
</dbReference>
<sequence>MASVVNSNNISGLIQRTLNHVDPRLVDHGKRVAYLVSRMLDIDGTFTEKEKQDICFLALLHDVGAYKTEEINEMAKFETQDIWEHSIYGYLFLYHFSPLKDWAQAILYHHVSAISLKGVEEKIATVSQIINIADRVDMFWLYQPDEEALDSYLIRNRGRRFREEIVELFLETQRHDPILENLNKEYAPKSILPQVNLSSQECEDYLKMMIYAIDFRSQHTVTHTITTTSISTNTARIIGMSDDQVQRIYYGALLHDLGKIGIPVEILEFPGKLSPQAMKIMRSHVSITEDILGGTIAPDITKIAVRHHEKLDGSGYPRGLTEKELSMEEQVVAIADIVSALLGTRSYKEAYSKDKTLSILQEQAETGKINREIVSILEEHFDEILAEVATNCSPILHTYYGLQQEYEGLLEKHRGVY</sequence>
<dbReference type="OrthoDB" id="9804747at2"/>
<dbReference type="GeneID" id="83006252"/>
<dbReference type="Pfam" id="PF01966">
    <property type="entry name" value="HD"/>
    <property type="match status" value="1"/>
</dbReference>
<name>A0A415E448_9FIRM</name>
<gene>
    <name evidence="2" type="ORF">DW099_08140</name>
</gene>
<proteinExistence type="predicted"/>
<dbReference type="InterPro" id="IPR006674">
    <property type="entry name" value="HD_domain"/>
</dbReference>
<dbReference type="SMART" id="SM00471">
    <property type="entry name" value="HDc"/>
    <property type="match status" value="2"/>
</dbReference>
<dbReference type="RefSeq" id="WP_067542255.1">
    <property type="nucleotide sequence ID" value="NZ_AP025567.1"/>
</dbReference>
<evidence type="ECO:0000259" key="1">
    <source>
        <dbReference type="PROSITE" id="PS51832"/>
    </source>
</evidence>
<dbReference type="PROSITE" id="PS51832">
    <property type="entry name" value="HD_GYP"/>
    <property type="match status" value="1"/>
</dbReference>
<keyword evidence="3" id="KW-1185">Reference proteome</keyword>
<accession>A0A415E448</accession>